<dbReference type="GO" id="GO:0000977">
    <property type="term" value="F:RNA polymerase II transcription regulatory region sequence-specific DNA binding"/>
    <property type="evidence" value="ECO:0007669"/>
    <property type="project" value="TreeGrafter"/>
</dbReference>
<dbReference type="Proteomes" id="UP000272942">
    <property type="component" value="Unassembled WGS sequence"/>
</dbReference>
<evidence type="ECO:0000256" key="4">
    <source>
        <dbReference type="ARBA" id="ARBA00022833"/>
    </source>
</evidence>
<feature type="domain" description="Homeobox" evidence="14">
    <location>
        <begin position="343"/>
        <end position="390"/>
    </location>
</feature>
<name>A0A183ALR3_9TREM</name>
<keyword evidence="8 9" id="KW-0539">Nucleus</keyword>
<keyword evidence="7 9" id="KW-0371">Homeobox</keyword>
<dbReference type="InterPro" id="IPR050453">
    <property type="entry name" value="LIM_Homeobox_TF"/>
</dbReference>
<dbReference type="WBParaSite" id="ECPE_0000791701-mRNA-1">
    <property type="protein sequence ID" value="ECPE_0000791701-mRNA-1"/>
    <property type="gene ID" value="ECPE_0000791701"/>
</dbReference>
<evidence type="ECO:0000256" key="8">
    <source>
        <dbReference type="ARBA" id="ARBA00023242"/>
    </source>
</evidence>
<feature type="compositionally biased region" description="Low complexity" evidence="12">
    <location>
        <begin position="231"/>
        <end position="242"/>
    </location>
</feature>
<feature type="compositionally biased region" description="Basic and acidic residues" evidence="12">
    <location>
        <begin position="254"/>
        <end position="264"/>
    </location>
</feature>
<dbReference type="CDD" id="cd00086">
    <property type="entry name" value="homeodomain"/>
    <property type="match status" value="1"/>
</dbReference>
<reference evidence="15 16" key="2">
    <citation type="submission" date="2018-11" db="EMBL/GenBank/DDBJ databases">
        <authorList>
            <consortium name="Pathogen Informatics"/>
        </authorList>
    </citation>
    <scope>NUCLEOTIDE SEQUENCE [LARGE SCALE GENOMIC DNA]</scope>
    <source>
        <strain evidence="15 16">Egypt</strain>
    </source>
</reference>
<organism evidence="17">
    <name type="scientific">Echinostoma caproni</name>
    <dbReference type="NCBI Taxonomy" id="27848"/>
    <lineage>
        <taxon>Eukaryota</taxon>
        <taxon>Metazoa</taxon>
        <taxon>Spiralia</taxon>
        <taxon>Lophotrochozoa</taxon>
        <taxon>Platyhelminthes</taxon>
        <taxon>Trematoda</taxon>
        <taxon>Digenea</taxon>
        <taxon>Plagiorchiida</taxon>
        <taxon>Echinostomata</taxon>
        <taxon>Echinostomatoidea</taxon>
        <taxon>Echinostomatidae</taxon>
        <taxon>Echinostoma</taxon>
    </lineage>
</organism>
<dbReference type="OrthoDB" id="9990008at2759"/>
<evidence type="ECO:0000313" key="15">
    <source>
        <dbReference type="EMBL" id="VDP82290.1"/>
    </source>
</evidence>
<feature type="domain" description="LIM zinc-binding" evidence="13">
    <location>
        <begin position="123"/>
        <end position="188"/>
    </location>
</feature>
<evidence type="ECO:0000313" key="16">
    <source>
        <dbReference type="Proteomes" id="UP000272942"/>
    </source>
</evidence>
<evidence type="ECO:0000256" key="2">
    <source>
        <dbReference type="ARBA" id="ARBA00022723"/>
    </source>
</evidence>
<dbReference type="PROSITE" id="PS00478">
    <property type="entry name" value="LIM_DOMAIN_1"/>
    <property type="match status" value="1"/>
</dbReference>
<feature type="region of interest" description="Disordered" evidence="12">
    <location>
        <begin position="202"/>
        <end position="282"/>
    </location>
</feature>
<evidence type="ECO:0000256" key="12">
    <source>
        <dbReference type="SAM" id="MobiDB-lite"/>
    </source>
</evidence>
<dbReference type="GO" id="GO:0005634">
    <property type="term" value="C:nucleus"/>
    <property type="evidence" value="ECO:0007669"/>
    <property type="project" value="UniProtKB-SubCell"/>
</dbReference>
<accession>A0A183ALR3</accession>
<evidence type="ECO:0000256" key="5">
    <source>
        <dbReference type="ARBA" id="ARBA00023038"/>
    </source>
</evidence>
<dbReference type="SUPFAM" id="SSF46689">
    <property type="entry name" value="Homeodomain-like"/>
    <property type="match status" value="1"/>
</dbReference>
<dbReference type="Gene3D" id="2.10.110.10">
    <property type="entry name" value="Cysteine Rich Protein"/>
    <property type="match status" value="2"/>
</dbReference>
<evidence type="ECO:0000256" key="7">
    <source>
        <dbReference type="ARBA" id="ARBA00023155"/>
    </source>
</evidence>
<evidence type="ECO:0000256" key="6">
    <source>
        <dbReference type="ARBA" id="ARBA00023125"/>
    </source>
</evidence>
<evidence type="ECO:0000256" key="3">
    <source>
        <dbReference type="ARBA" id="ARBA00022737"/>
    </source>
</evidence>
<reference evidence="17" key="1">
    <citation type="submission" date="2016-06" db="UniProtKB">
        <authorList>
            <consortium name="WormBaseParasite"/>
        </authorList>
    </citation>
    <scope>IDENTIFICATION</scope>
</reference>
<evidence type="ECO:0000256" key="9">
    <source>
        <dbReference type="PROSITE-ProRule" id="PRU00108"/>
    </source>
</evidence>
<dbReference type="PROSITE" id="PS50071">
    <property type="entry name" value="HOMEOBOX_2"/>
    <property type="match status" value="1"/>
</dbReference>
<dbReference type="InterPro" id="IPR001781">
    <property type="entry name" value="Znf_LIM"/>
</dbReference>
<evidence type="ECO:0000259" key="13">
    <source>
        <dbReference type="PROSITE" id="PS50023"/>
    </source>
</evidence>
<dbReference type="Pfam" id="PF00046">
    <property type="entry name" value="Homeodomain"/>
    <property type="match status" value="1"/>
</dbReference>
<evidence type="ECO:0000313" key="17">
    <source>
        <dbReference type="WBParaSite" id="ECPE_0000791701-mRNA-1"/>
    </source>
</evidence>
<evidence type="ECO:0000256" key="10">
    <source>
        <dbReference type="PROSITE-ProRule" id="PRU00125"/>
    </source>
</evidence>
<dbReference type="GO" id="GO:0000981">
    <property type="term" value="F:DNA-binding transcription factor activity, RNA polymerase II-specific"/>
    <property type="evidence" value="ECO:0007669"/>
    <property type="project" value="TreeGrafter"/>
</dbReference>
<dbReference type="InterPro" id="IPR009057">
    <property type="entry name" value="Homeodomain-like_sf"/>
</dbReference>
<feature type="compositionally biased region" description="Polar residues" evidence="12">
    <location>
        <begin position="206"/>
        <end position="216"/>
    </location>
</feature>
<evidence type="ECO:0000256" key="11">
    <source>
        <dbReference type="RuleBase" id="RU000682"/>
    </source>
</evidence>
<keyword evidence="4 10" id="KW-0862">Zinc</keyword>
<feature type="DNA-binding region" description="Homeobox" evidence="9">
    <location>
        <begin position="345"/>
        <end position="391"/>
    </location>
</feature>
<keyword evidence="3" id="KW-0677">Repeat</keyword>
<dbReference type="AlphaFoldDB" id="A0A183ALR3"/>
<evidence type="ECO:0000256" key="1">
    <source>
        <dbReference type="ARBA" id="ARBA00004123"/>
    </source>
</evidence>
<dbReference type="PANTHER" id="PTHR24208">
    <property type="entry name" value="LIM/HOMEOBOX PROTEIN LHX"/>
    <property type="match status" value="1"/>
</dbReference>
<evidence type="ECO:0000259" key="14">
    <source>
        <dbReference type="PROSITE" id="PS50071"/>
    </source>
</evidence>
<keyword evidence="16" id="KW-1185">Reference proteome</keyword>
<keyword evidence="5 10" id="KW-0440">LIM domain</keyword>
<dbReference type="InterPro" id="IPR001356">
    <property type="entry name" value="HD"/>
</dbReference>
<gene>
    <name evidence="15" type="ORF">ECPE_LOCUS7898</name>
</gene>
<comment type="subcellular location">
    <subcellularLocation>
        <location evidence="1 9 11">Nucleus</location>
    </subcellularLocation>
</comment>
<dbReference type="Pfam" id="PF00412">
    <property type="entry name" value="LIM"/>
    <property type="match status" value="1"/>
</dbReference>
<proteinExistence type="predicted"/>
<dbReference type="GO" id="GO:0030182">
    <property type="term" value="P:neuron differentiation"/>
    <property type="evidence" value="ECO:0007669"/>
    <property type="project" value="TreeGrafter"/>
</dbReference>
<dbReference type="Gene3D" id="1.10.10.60">
    <property type="entry name" value="Homeodomain-like"/>
    <property type="match status" value="1"/>
</dbReference>
<keyword evidence="2 10" id="KW-0479">Metal-binding</keyword>
<dbReference type="SMART" id="SM00132">
    <property type="entry name" value="LIM"/>
    <property type="match status" value="1"/>
</dbReference>
<dbReference type="SMART" id="SM00389">
    <property type="entry name" value="HOX"/>
    <property type="match status" value="1"/>
</dbReference>
<dbReference type="GO" id="GO:0046872">
    <property type="term" value="F:metal ion binding"/>
    <property type="evidence" value="ECO:0007669"/>
    <property type="project" value="UniProtKB-KW"/>
</dbReference>
<protein>
    <submittedName>
        <fullName evidence="17">Homeobox domain-containing protein</fullName>
    </submittedName>
</protein>
<sequence length="416" mass="46027">MLASIVDDHEDYWMEGWRTSTPGRNVARVEPVTTMNPVPPAAHCVLCLEPFGFSDHEELCAIQPPDLVRALGKSRIEFCHSDCLRCWFCATQFSSTSCTDSVPRRCWISGFTVACTDCRQRLTHCAKCARPLKPDTAVRKFGSTSFHLECVTCLVCNRRLFQGDRCMLIQPDIYGGLAMICFEHATDHAPKPAVPIDRQDERLQQPDGTGSLSGPHTSKRPRTLSGGSVDSGLSTSTGTAGTNETESHGNSASEHTRSEGRQNESEAANYPEVKTKPTSSSTEDCLAKAYTVSTHHVHVGSSKEAHSEHSTGDLQKITTSFSEAGSPMSDRNMVLTTTEVHKIPLRRPRTSFHPLQLSMLRAYFIRDPHPPSNQLNDLAELIQLDRKQIQSILPIHKFPGLSNLQMQTILNEIEAD</sequence>
<keyword evidence="6 9" id="KW-0238">DNA-binding</keyword>
<dbReference type="PROSITE" id="PS50023">
    <property type="entry name" value="LIM_DOMAIN_2"/>
    <property type="match status" value="1"/>
</dbReference>
<dbReference type="PANTHER" id="PTHR24208:SF166">
    <property type="entry name" value="LIM HOMEOBOX TRANSCRIPTION FACTOR 1 ALPHA, ISOFORM B"/>
    <property type="match status" value="1"/>
</dbReference>
<dbReference type="EMBL" id="UZAN01045242">
    <property type="protein sequence ID" value="VDP82290.1"/>
    <property type="molecule type" value="Genomic_DNA"/>
</dbReference>